<dbReference type="SUPFAM" id="SSF53720">
    <property type="entry name" value="ALDH-like"/>
    <property type="match status" value="1"/>
</dbReference>
<dbReference type="PROSITE" id="PS00070">
    <property type="entry name" value="ALDEHYDE_DEHYDR_CYS"/>
    <property type="match status" value="1"/>
</dbReference>
<dbReference type="InterPro" id="IPR016163">
    <property type="entry name" value="Ald_DH_C"/>
</dbReference>
<dbReference type="InterPro" id="IPR015590">
    <property type="entry name" value="Aldehyde_DH_dom"/>
</dbReference>
<keyword evidence="7" id="KW-1185">Reference proteome</keyword>
<dbReference type="Gene3D" id="3.40.309.10">
    <property type="entry name" value="Aldehyde Dehydrogenase, Chain A, domain 2"/>
    <property type="match status" value="1"/>
</dbReference>
<dbReference type="FunFam" id="3.40.605.10:FF:000005">
    <property type="entry name" value="Succinate-semialdehyde dehydrogenase I"/>
    <property type="match status" value="1"/>
</dbReference>
<dbReference type="Proteomes" id="UP000275394">
    <property type="component" value="Unassembled WGS sequence"/>
</dbReference>
<evidence type="ECO:0000256" key="2">
    <source>
        <dbReference type="ARBA" id="ARBA00023002"/>
    </source>
</evidence>
<dbReference type="CDD" id="cd07103">
    <property type="entry name" value="ALDH_F5_SSADH_GabD"/>
    <property type="match status" value="1"/>
</dbReference>
<evidence type="ECO:0000313" key="7">
    <source>
        <dbReference type="Proteomes" id="UP000275394"/>
    </source>
</evidence>
<evidence type="ECO:0000256" key="3">
    <source>
        <dbReference type="PROSITE-ProRule" id="PRU10007"/>
    </source>
</evidence>
<name>A0A3N2DYC7_9GAMM</name>
<dbReference type="PROSITE" id="PS00687">
    <property type="entry name" value="ALDEHYDE_DEHYDR_GLU"/>
    <property type="match status" value="1"/>
</dbReference>
<dbReference type="PANTHER" id="PTHR43353">
    <property type="entry name" value="SUCCINATE-SEMIALDEHYDE DEHYDROGENASE, MITOCHONDRIAL"/>
    <property type="match status" value="1"/>
</dbReference>
<dbReference type="InterPro" id="IPR016161">
    <property type="entry name" value="Ald_DH/histidinol_DH"/>
</dbReference>
<dbReference type="InterPro" id="IPR016160">
    <property type="entry name" value="Ald_DH_CS_CYS"/>
</dbReference>
<evidence type="ECO:0000259" key="5">
    <source>
        <dbReference type="Pfam" id="PF00171"/>
    </source>
</evidence>
<accession>A0A3N2DYC7</accession>
<dbReference type="EMBL" id="RKHR01000003">
    <property type="protein sequence ID" value="ROS04853.1"/>
    <property type="molecule type" value="Genomic_DNA"/>
</dbReference>
<dbReference type="NCBIfam" id="TIGR01780">
    <property type="entry name" value="SSADH"/>
    <property type="match status" value="1"/>
</dbReference>
<dbReference type="AlphaFoldDB" id="A0A3N2DYC7"/>
<keyword evidence="2 4" id="KW-0560">Oxidoreductase</keyword>
<dbReference type="GO" id="GO:0004777">
    <property type="term" value="F:succinate-semialdehyde dehydrogenase (NAD+) activity"/>
    <property type="evidence" value="ECO:0007669"/>
    <property type="project" value="TreeGrafter"/>
</dbReference>
<feature type="domain" description="Aldehyde dehydrogenase" evidence="5">
    <location>
        <begin position="28"/>
        <end position="484"/>
    </location>
</feature>
<evidence type="ECO:0000256" key="1">
    <source>
        <dbReference type="ARBA" id="ARBA00009986"/>
    </source>
</evidence>
<dbReference type="InterPro" id="IPR050740">
    <property type="entry name" value="Aldehyde_DH_Superfamily"/>
</dbReference>
<evidence type="ECO:0000313" key="6">
    <source>
        <dbReference type="EMBL" id="ROS04853.1"/>
    </source>
</evidence>
<dbReference type="InterPro" id="IPR029510">
    <property type="entry name" value="Ald_DH_CS_GLU"/>
</dbReference>
<evidence type="ECO:0000256" key="4">
    <source>
        <dbReference type="RuleBase" id="RU003345"/>
    </source>
</evidence>
<dbReference type="FunFam" id="3.40.309.10:FF:000004">
    <property type="entry name" value="Succinate-semialdehyde dehydrogenase I"/>
    <property type="match status" value="1"/>
</dbReference>
<dbReference type="GO" id="GO:0009450">
    <property type="term" value="P:gamma-aminobutyric acid catabolic process"/>
    <property type="evidence" value="ECO:0007669"/>
    <property type="project" value="InterPro"/>
</dbReference>
<comment type="caution">
    <text evidence="6">The sequence shown here is derived from an EMBL/GenBank/DDBJ whole genome shotgun (WGS) entry which is preliminary data.</text>
</comment>
<reference evidence="6 7" key="1">
    <citation type="submission" date="2018-11" db="EMBL/GenBank/DDBJ databases">
        <title>Genomic Encyclopedia of Type Strains, Phase IV (KMG-IV): sequencing the most valuable type-strain genomes for metagenomic binning, comparative biology and taxonomic classification.</title>
        <authorList>
            <person name="Goeker M."/>
        </authorList>
    </citation>
    <scope>NUCLEOTIDE SEQUENCE [LARGE SCALE GENOMIC DNA]</scope>
    <source>
        <strain evidence="6 7">DSM 100316</strain>
    </source>
</reference>
<proteinExistence type="inferred from homology"/>
<organism evidence="6 7">
    <name type="scientific">Sinobacterium caligoides</name>
    <dbReference type="NCBI Taxonomy" id="933926"/>
    <lineage>
        <taxon>Bacteria</taxon>
        <taxon>Pseudomonadati</taxon>
        <taxon>Pseudomonadota</taxon>
        <taxon>Gammaproteobacteria</taxon>
        <taxon>Cellvibrionales</taxon>
        <taxon>Spongiibacteraceae</taxon>
        <taxon>Sinobacterium</taxon>
    </lineage>
</organism>
<feature type="active site" evidence="3">
    <location>
        <position position="263"/>
    </location>
</feature>
<dbReference type="InterPro" id="IPR016162">
    <property type="entry name" value="Ald_DH_N"/>
</dbReference>
<gene>
    <name evidence="6" type="ORF">EDC56_0367</name>
</gene>
<dbReference type="InterPro" id="IPR010102">
    <property type="entry name" value="Succ_semiAld_DH"/>
</dbReference>
<sequence length="490" mass="52532">MSNSAVASSIVLRDPALLKTANYISGCWRMAEKTFPVINPATEQLLAEVDDASPEVMREAIAAAAASFKQWRKTTAKQRANLLRAWFNLIIENADDLAAIMTAEQGKPLPEALSEIHYGASYIEWFAEEAKRGYGDTIPTTDQGRRMQTMKQPVGVVGCVTPWNFPSAMITRKAAPALAAGCTVVIKPATETPLSAFALCVLAERAGIPAGVINVVVGTDTSALGIELTTDPRVAKFTFTGSTRVGKILIAQCASTVKKVSMELGGNAPFIVFDDADVDLAVEACMATKFRNAGQTCVCTNRIYVHSSVADEFTVKLAAAIDQLVIGDGCQSGVTVGPLISEAAANNMVSLIDDALAHGAQLVCGGERGTQGRHFYQPTLITEVSTEMRLAHEEIFGPIAAVQLFEGDDEVIERANASEYGLAAYYYTRDIGRLYRIAEELDYGMVICNTGVFSSEVAPFGGVKQSGIGREGGHQGIEDFYEEKYHCIGL</sequence>
<dbReference type="Pfam" id="PF00171">
    <property type="entry name" value="Aldedh"/>
    <property type="match status" value="1"/>
</dbReference>
<dbReference type="PANTHER" id="PTHR43353:SF5">
    <property type="entry name" value="SUCCINATE-SEMIALDEHYDE DEHYDROGENASE, MITOCHONDRIAL"/>
    <property type="match status" value="1"/>
</dbReference>
<protein>
    <submittedName>
        <fullName evidence="6">Succinate-semialdehyde dehydrogenase/glutarate-semialdehyde dehydrogenase</fullName>
    </submittedName>
</protein>
<dbReference type="OrthoDB" id="5887723at2"/>
<dbReference type="Gene3D" id="3.40.605.10">
    <property type="entry name" value="Aldehyde Dehydrogenase, Chain A, domain 1"/>
    <property type="match status" value="1"/>
</dbReference>
<comment type="similarity">
    <text evidence="1 4">Belongs to the aldehyde dehydrogenase family.</text>
</comment>